<keyword evidence="3" id="KW-1185">Reference proteome</keyword>
<comment type="caution">
    <text evidence="2">The sequence shown here is derived from an EMBL/GenBank/DDBJ whole genome shotgun (WGS) entry which is preliminary data.</text>
</comment>
<organism evidence="2 3">
    <name type="scientific">Laedolimicola ammoniilytica</name>
    <dbReference type="NCBI Taxonomy" id="2981771"/>
    <lineage>
        <taxon>Bacteria</taxon>
        <taxon>Bacillati</taxon>
        <taxon>Bacillota</taxon>
        <taxon>Clostridia</taxon>
        <taxon>Lachnospirales</taxon>
        <taxon>Lachnospiraceae</taxon>
        <taxon>Laedolimicola</taxon>
    </lineage>
</organism>
<protein>
    <submittedName>
        <fullName evidence="2">CotH kinase family protein</fullName>
    </submittedName>
</protein>
<keyword evidence="1" id="KW-0472">Membrane</keyword>
<gene>
    <name evidence="2" type="ORF">OCV63_10320</name>
</gene>
<keyword evidence="2" id="KW-0418">Kinase</keyword>
<proteinExistence type="predicted"/>
<dbReference type="GO" id="GO:0016301">
    <property type="term" value="F:kinase activity"/>
    <property type="evidence" value="ECO:0007669"/>
    <property type="project" value="UniProtKB-KW"/>
</dbReference>
<dbReference type="Proteomes" id="UP001652461">
    <property type="component" value="Unassembled WGS sequence"/>
</dbReference>
<keyword evidence="2" id="KW-0808">Transferase</keyword>
<evidence type="ECO:0000313" key="3">
    <source>
        <dbReference type="Proteomes" id="UP001652461"/>
    </source>
</evidence>
<accession>A0ABT2RY83</accession>
<reference evidence="2 3" key="1">
    <citation type="journal article" date="2021" name="ISME Commun">
        <title>Automated analysis of genomic sequences facilitates high-throughput and comprehensive description of bacteria.</title>
        <authorList>
            <person name="Hitch T.C.A."/>
        </authorList>
    </citation>
    <scope>NUCLEOTIDE SEQUENCE [LARGE SCALE GENOMIC DNA]</scope>
    <source>
        <strain evidence="2 3">Sanger_04</strain>
    </source>
</reference>
<dbReference type="InterPro" id="IPR014867">
    <property type="entry name" value="Spore_coat_CotH_CotH2/3/7"/>
</dbReference>
<feature type="transmembrane region" description="Helical" evidence="1">
    <location>
        <begin position="12"/>
        <end position="32"/>
    </location>
</feature>
<evidence type="ECO:0000313" key="2">
    <source>
        <dbReference type="EMBL" id="MCU6697290.1"/>
    </source>
</evidence>
<name>A0ABT2RY83_9FIRM</name>
<evidence type="ECO:0000256" key="1">
    <source>
        <dbReference type="SAM" id="Phobius"/>
    </source>
</evidence>
<keyword evidence="1" id="KW-1133">Transmembrane helix</keyword>
<dbReference type="RefSeq" id="WP_158363743.1">
    <property type="nucleotide sequence ID" value="NZ_JAOQKC010000012.1"/>
</dbReference>
<dbReference type="EMBL" id="JAOQKC010000012">
    <property type="protein sequence ID" value="MCU6697290.1"/>
    <property type="molecule type" value="Genomic_DNA"/>
</dbReference>
<sequence length="744" mass="85823">MERKNRVWRRTPYRLIWYLAVLAGAFLLLQGYRKIYKEEREPGVFIVEDQAEAGKELTLDAVHIYNRNVAECAWYVDETQVQSGTKLVGYTPSEEDVEKLIRVQVTLKDGTVYGDYRYYSVLPVLYLECDTAYEAVEKETDSPVQVRLTGKGYTPTELYDGEGTIHLRGNSTAELDKRPFKLRLSKKKTLLGMEKSRHWVLLANAIDATLMRNELANNLSAALGADCYMDSRQVTLVYNGSYCGVYQLCEQILIAENRVGVYNWKNICDEAAEEIAQSLKIEEKEKALYRKGFEKVVEQELLADFSWMDTGVFISKGLEDWNEQYGTSYPTEFRLADYIDFSGLPDPTGGVLLNIDARNTDSSLETAYHLPIEFADPVAGATGKKLYENIKTQLQTLEYAFHSTDFTYRDADPHYRVTDEGYCNYSNHFAREGVEYEETAYSDPERDGSHYSELMDLNSLLENFLLCEFTMNWDAMKNSVYFYKDLDGPWYLEPAWDYDWGWGNSMYTLNTWYTDEWQTTSDYYANETYYQTVQWNRYLIRDPYFLVLLQEKYQEARETILEEYVKDGGLIDQYAEMLRPAAEANDARWGGSMGTFEGQKFDEGVQELKRFMKERLAWLDQQFVSVETLRKSLGYYVTSDELTISRPRQDALTGTVTLTVRTEIEDCKSVSLQVNGTWFYTERLKNGQAAFEIPVEALRGAGERNVVQARLLEADGSYRMNPEGTQGGDYVNAVSAYTWFTGIQ</sequence>
<dbReference type="Pfam" id="PF08757">
    <property type="entry name" value="CotH"/>
    <property type="match status" value="2"/>
</dbReference>
<keyword evidence="1" id="KW-0812">Transmembrane</keyword>